<dbReference type="STRING" id="1617426.TR69_WS6001001047"/>
<accession>A0A136LZF0</accession>
<dbReference type="EMBL" id="JYNZ01000003">
    <property type="protein sequence ID" value="KXK27021.1"/>
    <property type="molecule type" value="Genomic_DNA"/>
</dbReference>
<dbReference type="Proteomes" id="UP000070457">
    <property type="component" value="Unassembled WGS sequence"/>
</dbReference>
<protein>
    <submittedName>
        <fullName evidence="1">Uncharacterized protein</fullName>
    </submittedName>
</protein>
<name>A0A136LZF0_9BACT</name>
<evidence type="ECO:0000313" key="2">
    <source>
        <dbReference type="Proteomes" id="UP000070457"/>
    </source>
</evidence>
<reference evidence="1 2" key="1">
    <citation type="submission" date="2015-02" db="EMBL/GenBank/DDBJ databases">
        <title>Improved understanding of the partial-nitritation anammox process through 23 genomes representing the majority of the microbial community.</title>
        <authorList>
            <person name="Speth D.R."/>
            <person name="In T Zandt M."/>
            <person name="Guerrero Cruz S."/>
            <person name="Jetten M.S."/>
            <person name="Dutilh B.E."/>
        </authorList>
    </citation>
    <scope>NUCLEOTIDE SEQUENCE [LARGE SCALE GENOMIC DNA]</scope>
    <source>
        <strain evidence="1">OLB20</strain>
    </source>
</reference>
<dbReference type="AlphaFoldDB" id="A0A136LZF0"/>
<comment type="caution">
    <text evidence="1">The sequence shown here is derived from an EMBL/GenBank/DDBJ whole genome shotgun (WGS) entry which is preliminary data.</text>
</comment>
<organism evidence="1 2">
    <name type="scientific">candidate division WS6 bacterium OLB20</name>
    <dbReference type="NCBI Taxonomy" id="1617426"/>
    <lineage>
        <taxon>Bacteria</taxon>
        <taxon>Candidatus Dojkabacteria</taxon>
    </lineage>
</organism>
<proteinExistence type="predicted"/>
<gene>
    <name evidence="1" type="ORF">TR69_WS6001001047</name>
</gene>
<sequence>MYHAIILENSLTDPDSFLEEYVPFAIKHLTDSGWIVQGVEVKDSEIDAFTAALQEQMQQGPWYNHMYNESGELTIVFKDRIYRVETPDDIMPVWEYAKELNIPEEQLQFEPASFEEEEEFFTNGSAD</sequence>
<evidence type="ECO:0000313" key="1">
    <source>
        <dbReference type="EMBL" id="KXK27021.1"/>
    </source>
</evidence>